<feature type="transmembrane region" description="Helical" evidence="1">
    <location>
        <begin position="6"/>
        <end position="24"/>
    </location>
</feature>
<keyword evidence="1" id="KW-0812">Transmembrane</keyword>
<keyword evidence="1" id="KW-1133">Transmembrane helix</keyword>
<evidence type="ECO:0000256" key="1">
    <source>
        <dbReference type="SAM" id="Phobius"/>
    </source>
</evidence>
<proteinExistence type="predicted"/>
<evidence type="ECO:0000313" key="2">
    <source>
        <dbReference type="EMBL" id="SDC96950.1"/>
    </source>
</evidence>
<name>A0A1G6QX61_9BRAD</name>
<accession>A0A1G6QX61</accession>
<dbReference type="AlphaFoldDB" id="A0A1G6QX61"/>
<keyword evidence="1" id="KW-0472">Membrane</keyword>
<sequence length="36" mass="4132">MTDYLPWIVIVVGIIALIVTALLWRANYVSFDYACQ</sequence>
<organism evidence="2 3">
    <name type="scientific">Bradyrhizobium brasilense</name>
    <dbReference type="NCBI Taxonomy" id="1419277"/>
    <lineage>
        <taxon>Bacteria</taxon>
        <taxon>Pseudomonadati</taxon>
        <taxon>Pseudomonadota</taxon>
        <taxon>Alphaproteobacteria</taxon>
        <taxon>Hyphomicrobiales</taxon>
        <taxon>Nitrobacteraceae</taxon>
        <taxon>Bradyrhizobium</taxon>
    </lineage>
</organism>
<evidence type="ECO:0000313" key="3">
    <source>
        <dbReference type="Proteomes" id="UP000199245"/>
    </source>
</evidence>
<protein>
    <submittedName>
        <fullName evidence="2">Uncharacterized protein</fullName>
    </submittedName>
</protein>
<reference evidence="2 3" key="1">
    <citation type="submission" date="2016-10" db="EMBL/GenBank/DDBJ databases">
        <authorList>
            <person name="de Groot N.N."/>
        </authorList>
    </citation>
    <scope>NUCLEOTIDE SEQUENCE [LARGE SCALE GENOMIC DNA]</scope>
    <source>
        <strain evidence="2 3">R5</strain>
    </source>
</reference>
<gene>
    <name evidence="2" type="ORF">SAMN05216337_1006153</name>
</gene>
<dbReference type="EMBL" id="FMZW01000006">
    <property type="protein sequence ID" value="SDC96950.1"/>
    <property type="molecule type" value="Genomic_DNA"/>
</dbReference>
<dbReference type="Proteomes" id="UP000199245">
    <property type="component" value="Unassembled WGS sequence"/>
</dbReference>